<name>A0A9W6W9Y5_9ACTN</name>
<sequence length="140" mass="15042">MRIVISRAMGTTAESLWYPYLAKVNPDAEVVVPELPQNPEIGTWLPPVTAAAGEGRPGETVLVGHSLGGPNLLRLLESHEGEPFAGVVLVASMSEPIGYEALEPFFAGGFDWARIKKAARRFEVLTAADDPVLARTRSCT</sequence>
<comment type="caution">
    <text evidence="1">The sequence shown here is derived from an EMBL/GenBank/DDBJ whole genome shotgun (WGS) entry which is preliminary data.</text>
</comment>
<dbReference type="PANTHER" id="PTHR15394">
    <property type="entry name" value="SERINE HYDROLASE RBBP9"/>
    <property type="match status" value="1"/>
</dbReference>
<keyword evidence="2" id="KW-1185">Reference proteome</keyword>
<dbReference type="InterPro" id="IPR029058">
    <property type="entry name" value="AB_hydrolase_fold"/>
</dbReference>
<dbReference type="InterPro" id="IPR010662">
    <property type="entry name" value="RBBP9/YdeN"/>
</dbReference>
<dbReference type="EMBL" id="BSTX01000002">
    <property type="protein sequence ID" value="GLZ78473.1"/>
    <property type="molecule type" value="Genomic_DNA"/>
</dbReference>
<accession>A0A9W6W9Y5</accession>
<protein>
    <recommendedName>
        <fullName evidence="3">Alpha/beta hydrolase</fullName>
    </recommendedName>
</protein>
<dbReference type="GO" id="GO:0016787">
    <property type="term" value="F:hydrolase activity"/>
    <property type="evidence" value="ECO:0007669"/>
    <property type="project" value="InterPro"/>
</dbReference>
<gene>
    <name evidence="1" type="ORF">Afil01_32800</name>
</gene>
<proteinExistence type="predicted"/>
<dbReference type="Gene3D" id="3.40.50.1820">
    <property type="entry name" value="alpha/beta hydrolase"/>
    <property type="match status" value="1"/>
</dbReference>
<dbReference type="Proteomes" id="UP001165079">
    <property type="component" value="Unassembled WGS sequence"/>
</dbReference>
<organism evidence="1 2">
    <name type="scientific">Actinorhabdospora filicis</name>
    <dbReference type="NCBI Taxonomy" id="1785913"/>
    <lineage>
        <taxon>Bacteria</taxon>
        <taxon>Bacillati</taxon>
        <taxon>Actinomycetota</taxon>
        <taxon>Actinomycetes</taxon>
        <taxon>Micromonosporales</taxon>
        <taxon>Micromonosporaceae</taxon>
        <taxon>Actinorhabdospora</taxon>
    </lineage>
</organism>
<dbReference type="AlphaFoldDB" id="A0A9W6W9Y5"/>
<dbReference type="RefSeq" id="WP_285663625.1">
    <property type="nucleotide sequence ID" value="NZ_BSTX01000002.1"/>
</dbReference>
<dbReference type="SUPFAM" id="SSF53474">
    <property type="entry name" value="alpha/beta-Hydrolases"/>
    <property type="match status" value="1"/>
</dbReference>
<evidence type="ECO:0000313" key="2">
    <source>
        <dbReference type="Proteomes" id="UP001165079"/>
    </source>
</evidence>
<evidence type="ECO:0000313" key="1">
    <source>
        <dbReference type="EMBL" id="GLZ78473.1"/>
    </source>
</evidence>
<evidence type="ECO:0008006" key="3">
    <source>
        <dbReference type="Google" id="ProtNLM"/>
    </source>
</evidence>
<dbReference type="Pfam" id="PF06821">
    <property type="entry name" value="Ser_hydrolase"/>
    <property type="match status" value="1"/>
</dbReference>
<dbReference type="PANTHER" id="PTHR15394:SF3">
    <property type="entry name" value="SERINE HYDROLASE RBBP9"/>
    <property type="match status" value="1"/>
</dbReference>
<reference evidence="1" key="1">
    <citation type="submission" date="2023-03" db="EMBL/GenBank/DDBJ databases">
        <title>Actinorhabdospora filicis NBRC 111898.</title>
        <authorList>
            <person name="Ichikawa N."/>
            <person name="Sato H."/>
            <person name="Tonouchi N."/>
        </authorList>
    </citation>
    <scope>NUCLEOTIDE SEQUENCE</scope>
    <source>
        <strain evidence="1">NBRC 111898</strain>
    </source>
</reference>